<name>A0A2P6PGB3_ROSCH</name>
<evidence type="ECO:0000313" key="2">
    <source>
        <dbReference type="Proteomes" id="UP000238479"/>
    </source>
</evidence>
<evidence type="ECO:0000313" key="1">
    <source>
        <dbReference type="EMBL" id="PRQ20975.1"/>
    </source>
</evidence>
<proteinExistence type="predicted"/>
<dbReference type="EMBL" id="PDCK01000045">
    <property type="protein sequence ID" value="PRQ20975.1"/>
    <property type="molecule type" value="Genomic_DNA"/>
</dbReference>
<accession>A0A2P6PGB3</accession>
<gene>
    <name evidence="1" type="ORF">RchiOBHm_Chr7g0234061</name>
</gene>
<keyword evidence="2" id="KW-1185">Reference proteome</keyword>
<dbReference type="Gramene" id="PRQ20975">
    <property type="protein sequence ID" value="PRQ20975"/>
    <property type="gene ID" value="RchiOBHm_Chr7g0234061"/>
</dbReference>
<protein>
    <submittedName>
        <fullName evidence="1">Uncharacterized protein</fullName>
    </submittedName>
</protein>
<dbReference type="Proteomes" id="UP000238479">
    <property type="component" value="Chromosome 7"/>
</dbReference>
<comment type="caution">
    <text evidence="1">The sequence shown here is derived from an EMBL/GenBank/DDBJ whole genome shotgun (WGS) entry which is preliminary data.</text>
</comment>
<reference evidence="1 2" key="1">
    <citation type="journal article" date="2018" name="Nat. Genet.">
        <title>The Rosa genome provides new insights in the design of modern roses.</title>
        <authorList>
            <person name="Bendahmane M."/>
        </authorList>
    </citation>
    <scope>NUCLEOTIDE SEQUENCE [LARGE SCALE GENOMIC DNA]</scope>
    <source>
        <strain evidence="2">cv. Old Blush</strain>
    </source>
</reference>
<organism evidence="1 2">
    <name type="scientific">Rosa chinensis</name>
    <name type="common">China rose</name>
    <dbReference type="NCBI Taxonomy" id="74649"/>
    <lineage>
        <taxon>Eukaryota</taxon>
        <taxon>Viridiplantae</taxon>
        <taxon>Streptophyta</taxon>
        <taxon>Embryophyta</taxon>
        <taxon>Tracheophyta</taxon>
        <taxon>Spermatophyta</taxon>
        <taxon>Magnoliopsida</taxon>
        <taxon>eudicotyledons</taxon>
        <taxon>Gunneridae</taxon>
        <taxon>Pentapetalae</taxon>
        <taxon>rosids</taxon>
        <taxon>fabids</taxon>
        <taxon>Rosales</taxon>
        <taxon>Rosaceae</taxon>
        <taxon>Rosoideae</taxon>
        <taxon>Rosoideae incertae sedis</taxon>
        <taxon>Rosa</taxon>
    </lineage>
</organism>
<dbReference type="AlphaFoldDB" id="A0A2P6PGB3"/>
<sequence>MCSGDFGGNEVCKIVSFWRRRSCWVSFDLNRIRESEGLMVVECNFNDLATKFGKEEWIRTCALGLGRKIDSRGQTQKWTSTPYPGRVSCPFLVRGFSVYVECYTKIVCCLQERFWLFISRCLVIHVFSELITANCENQG</sequence>